<dbReference type="AlphaFoldDB" id="A0A649UYV6"/>
<dbReference type="PROSITE" id="PS51186">
    <property type="entry name" value="GNAT"/>
    <property type="match status" value="1"/>
</dbReference>
<dbReference type="Gene3D" id="3.40.630.30">
    <property type="match status" value="1"/>
</dbReference>
<accession>A0A649UYV6</accession>
<dbReference type="Pfam" id="PF00583">
    <property type="entry name" value="Acetyltransf_1"/>
    <property type="match status" value="1"/>
</dbReference>
<name>A0A649UYV6_9STRA</name>
<feature type="domain" description="N-acetyltransferase" evidence="1">
    <location>
        <begin position="1"/>
        <end position="125"/>
    </location>
</feature>
<dbReference type="CDD" id="cd04301">
    <property type="entry name" value="NAT_SF"/>
    <property type="match status" value="1"/>
</dbReference>
<organism evidence="2">
    <name type="scientific">Opalina sp. OP10</name>
    <dbReference type="NCBI Taxonomy" id="2666322"/>
    <lineage>
        <taxon>Eukaryota</taxon>
        <taxon>Sar</taxon>
        <taxon>Stramenopiles</taxon>
        <taxon>Bigyra</taxon>
        <taxon>Opalozoa</taxon>
        <taxon>Opalinata</taxon>
        <taxon>Opalinidae</taxon>
        <taxon>Opalina</taxon>
    </lineage>
</organism>
<proteinExistence type="evidence at transcript level"/>
<reference evidence="2" key="1">
    <citation type="journal article" date="2019" name="Mol. Biol. Evol.">
        <title>Ancient Adaptive Lateral Gene Transfers in the Symbiotic Opalina - Blastocystis Stramenopile Lineage.</title>
        <authorList>
            <person name="Yubuki N."/>
            <person name="Galindo L.J."/>
            <person name="Reboul G."/>
            <person name="Lopez-Garcia P."/>
            <person name="Brown M.W."/>
            <person name="Pollet N."/>
            <person name="Moreira D."/>
        </authorList>
    </citation>
    <scope>NUCLEOTIDE SEQUENCE</scope>
    <source>
        <strain evidence="2">OP10</strain>
    </source>
</reference>
<dbReference type="SUPFAM" id="SSF55729">
    <property type="entry name" value="Acyl-CoA N-acyltransferases (Nat)"/>
    <property type="match status" value="1"/>
</dbReference>
<dbReference type="InterPro" id="IPR000182">
    <property type="entry name" value="GNAT_dom"/>
</dbReference>
<sequence length="180" mass="20296">MHPIKRLSPDQLEYLSNVDFVDHFAFGIICNKPPYERGVAVARYIRDSEEPDLAEWAVIVTDDFQGKSIGSALLYALSVVAMRHGIRRFGAVVHPTNIKILNGLKKLNVVKVVRYGSTYHIFNLPVFPGFVKDPKVREKIEVAANGQSNSNITEYLEEQLKKVVKYTNDIVCNVDYSNIG</sequence>
<evidence type="ECO:0000313" key="2">
    <source>
        <dbReference type="EMBL" id="QGJ83538.1"/>
    </source>
</evidence>
<dbReference type="GO" id="GO:0016747">
    <property type="term" value="F:acyltransferase activity, transferring groups other than amino-acyl groups"/>
    <property type="evidence" value="ECO:0007669"/>
    <property type="project" value="InterPro"/>
</dbReference>
<protein>
    <recommendedName>
        <fullName evidence="1">N-acetyltransferase domain-containing protein</fullName>
    </recommendedName>
</protein>
<evidence type="ECO:0000259" key="1">
    <source>
        <dbReference type="PROSITE" id="PS51186"/>
    </source>
</evidence>
<dbReference type="EMBL" id="MN167363">
    <property type="protein sequence ID" value="QGJ83538.1"/>
    <property type="molecule type" value="mRNA"/>
</dbReference>
<dbReference type="InterPro" id="IPR016181">
    <property type="entry name" value="Acyl_CoA_acyltransferase"/>
</dbReference>